<dbReference type="InterPro" id="IPR002618">
    <property type="entry name" value="UDPGP_fam"/>
</dbReference>
<comment type="caution">
    <text evidence="8">The sequence shown here is derived from an EMBL/GenBank/DDBJ whole genome shotgun (WGS) entry which is preliminary data.</text>
</comment>
<dbReference type="PANTHER" id="PTHR11952">
    <property type="entry name" value="UDP- GLUCOSE PYROPHOSPHORYLASE"/>
    <property type="match status" value="1"/>
</dbReference>
<feature type="transmembrane region" description="Helical" evidence="7">
    <location>
        <begin position="40"/>
        <end position="62"/>
    </location>
</feature>
<organism evidence="8 9">
    <name type="scientific">Rotaria sordida</name>
    <dbReference type="NCBI Taxonomy" id="392033"/>
    <lineage>
        <taxon>Eukaryota</taxon>
        <taxon>Metazoa</taxon>
        <taxon>Spiralia</taxon>
        <taxon>Gnathifera</taxon>
        <taxon>Rotifera</taxon>
        <taxon>Eurotatoria</taxon>
        <taxon>Bdelloidea</taxon>
        <taxon>Philodinida</taxon>
        <taxon>Philodinidae</taxon>
        <taxon>Rotaria</taxon>
    </lineage>
</organism>
<keyword evidence="4" id="KW-0808">Transferase</keyword>
<keyword evidence="5" id="KW-0548">Nucleotidyltransferase</keyword>
<proteinExistence type="inferred from homology"/>
<evidence type="ECO:0000313" key="8">
    <source>
        <dbReference type="EMBL" id="CAF1032641.1"/>
    </source>
</evidence>
<dbReference type="InterPro" id="IPR039741">
    <property type="entry name" value="UDP-sugar_pyrophosphorylase"/>
</dbReference>
<dbReference type="GO" id="GO:0006048">
    <property type="term" value="P:UDP-N-acetylglucosamine biosynthetic process"/>
    <property type="evidence" value="ECO:0007669"/>
    <property type="project" value="TreeGrafter"/>
</dbReference>
<comment type="pathway">
    <text evidence="1">Nucleotide-sugar biosynthesis; UDP-N-acetyl-alpha-D-glucosamine biosynthesis; UDP-N-acetyl-alpha-D-glucosamine from N-acetyl-alpha-D-glucosamine 1-phosphate: step 1/1.</text>
</comment>
<dbReference type="EMBL" id="CAJNOT010000604">
    <property type="protein sequence ID" value="CAF1032641.1"/>
    <property type="molecule type" value="Genomic_DNA"/>
</dbReference>
<feature type="transmembrane region" description="Helical" evidence="7">
    <location>
        <begin position="224"/>
        <end position="246"/>
    </location>
</feature>
<name>A0A814J9N0_9BILA</name>
<dbReference type="GO" id="GO:0003977">
    <property type="term" value="F:UDP-N-acetylglucosamine diphosphorylase activity"/>
    <property type="evidence" value="ECO:0007669"/>
    <property type="project" value="UniProtKB-EC"/>
</dbReference>
<dbReference type="Pfam" id="PF09772">
    <property type="entry name" value="Tmem26"/>
    <property type="match status" value="1"/>
</dbReference>
<comment type="similarity">
    <text evidence="2">Belongs to the UDPGP type 1 family.</text>
</comment>
<dbReference type="InterPro" id="IPR029044">
    <property type="entry name" value="Nucleotide-diphossugar_trans"/>
</dbReference>
<feature type="transmembrane region" description="Helical" evidence="7">
    <location>
        <begin position="69"/>
        <end position="87"/>
    </location>
</feature>
<comment type="catalytic activity">
    <reaction evidence="6">
        <text>N-acetyl-alpha-D-glucosamine 1-phosphate + UTP + H(+) = UDP-N-acetyl-alpha-D-glucosamine + diphosphate</text>
        <dbReference type="Rhea" id="RHEA:13509"/>
        <dbReference type="ChEBI" id="CHEBI:15378"/>
        <dbReference type="ChEBI" id="CHEBI:33019"/>
        <dbReference type="ChEBI" id="CHEBI:46398"/>
        <dbReference type="ChEBI" id="CHEBI:57705"/>
        <dbReference type="ChEBI" id="CHEBI:57776"/>
        <dbReference type="EC" id="2.7.7.23"/>
    </reaction>
</comment>
<dbReference type="PANTHER" id="PTHR11952:SF2">
    <property type="entry name" value="LD24639P"/>
    <property type="match status" value="1"/>
</dbReference>
<protein>
    <recommendedName>
        <fullName evidence="3">UDP-N-acetylglucosamine diphosphorylase</fullName>
        <ecNumber evidence="3">2.7.7.23</ecNumber>
    </recommendedName>
</protein>
<dbReference type="EC" id="2.7.7.23" evidence="3"/>
<sequence>MNKNKLKKTTLIQWFTARILCLVHLALSIYFLYATRYVRHVFFIPIIGIGIITLEIIITSLLKFRYQNSFIFLFVYSICIISSIWFLELYRINYLVTTENQQAIVEIFSVIYYAAIQNDDRFFLYRKYLWSQIQIHGYIVLMVLLKGLCERKGQKLDIIAYTWTSALDDLDFIDLLSQQKFYSNRVFVYIILSIWSIGCFQYVVNISIIKDILSKINYQRLASIMTYPLLSVIIMDVPHLIVRLYAIIGVRQHDYTSYFLVFKNIFIIILGIANMEINSSVKQRLTNANQTHLLDYWSELNDEQRQLLLRDINEVEFDRVSKAYNGIKRELFADKTISNNEIFNQDDENETEQENIDDLLEPVPDTVTGSINEASEEQLESYRQKDYLKAIAEGSVCVLLLAGGQGTRLGVDYPKGMYDVGLPSKKTLYQIQAERIRRLEQLANEELKTNTSIIPWFIMTSEHTQEETEKFLHTNNYFGVKSENVILFEQHLLPALDFHGKILLDQKYKLTKAADGNGGLYRALTTHHILSEMEKRHIKYIHVYCVDNILVRLGDPIFIGFCIEKNADCAPKVVKKSFPNEAVGVICKVRDHFQVVEYSEISEKTAQRKKFDNSDELLFNAGNICNHFFTLDFLKDVCQNHDDELRYHIAKKKIPSIDKNGKRVDKPKEANGIKLEKFVFDVFPFSKTFATWEVRREDEFSPLKNGTGNKDTAETCRRDLILQHIRYLKQAGALLQETDENVCEISPLVSYAGENLEFVKGQNLSFPITIGLNTETQKPEINTAENSS</sequence>
<reference evidence="8" key="1">
    <citation type="submission" date="2021-02" db="EMBL/GenBank/DDBJ databases">
        <authorList>
            <person name="Nowell W R."/>
        </authorList>
    </citation>
    <scope>NUCLEOTIDE SEQUENCE</scope>
</reference>
<dbReference type="Gene3D" id="3.90.550.10">
    <property type="entry name" value="Spore Coat Polysaccharide Biosynthesis Protein SpsA, Chain A"/>
    <property type="match status" value="1"/>
</dbReference>
<keyword evidence="7" id="KW-1133">Transmembrane helix</keyword>
<accession>A0A814J9N0</accession>
<evidence type="ECO:0000256" key="3">
    <source>
        <dbReference type="ARBA" id="ARBA00012457"/>
    </source>
</evidence>
<dbReference type="CDD" id="cd04193">
    <property type="entry name" value="UDPGlcNAc_PPase"/>
    <property type="match status" value="1"/>
</dbReference>
<dbReference type="FunFam" id="3.90.550.10:FF:000075">
    <property type="entry name" value="Probable UDP-N-acetylglucosamine pyrophosphorylase"/>
    <property type="match status" value="1"/>
</dbReference>
<feature type="transmembrane region" description="Helical" evidence="7">
    <location>
        <begin position="186"/>
        <end position="204"/>
    </location>
</feature>
<feature type="transmembrane region" description="Helical" evidence="7">
    <location>
        <begin position="12"/>
        <end position="34"/>
    </location>
</feature>
<evidence type="ECO:0000256" key="2">
    <source>
        <dbReference type="ARBA" id="ARBA00010401"/>
    </source>
</evidence>
<evidence type="ECO:0000256" key="4">
    <source>
        <dbReference type="ARBA" id="ARBA00022679"/>
    </source>
</evidence>
<dbReference type="SUPFAM" id="SSF53448">
    <property type="entry name" value="Nucleotide-diphospho-sugar transferases"/>
    <property type="match status" value="1"/>
</dbReference>
<evidence type="ECO:0000256" key="1">
    <source>
        <dbReference type="ARBA" id="ARBA00005208"/>
    </source>
</evidence>
<dbReference type="Proteomes" id="UP000663864">
    <property type="component" value="Unassembled WGS sequence"/>
</dbReference>
<dbReference type="InterPro" id="IPR019169">
    <property type="entry name" value="Transmembrane_26"/>
</dbReference>
<evidence type="ECO:0000256" key="6">
    <source>
        <dbReference type="ARBA" id="ARBA00048493"/>
    </source>
</evidence>
<evidence type="ECO:0000256" key="5">
    <source>
        <dbReference type="ARBA" id="ARBA00022695"/>
    </source>
</evidence>
<keyword evidence="7" id="KW-0472">Membrane</keyword>
<keyword evidence="7" id="KW-0812">Transmembrane</keyword>
<dbReference type="Pfam" id="PF01704">
    <property type="entry name" value="UDPGP"/>
    <property type="match status" value="1"/>
</dbReference>
<dbReference type="AlphaFoldDB" id="A0A814J9N0"/>
<gene>
    <name evidence="8" type="ORF">ZHD862_LOCUS14124</name>
</gene>
<feature type="transmembrane region" description="Helical" evidence="7">
    <location>
        <begin position="258"/>
        <end position="275"/>
    </location>
</feature>
<evidence type="ECO:0000256" key="7">
    <source>
        <dbReference type="SAM" id="Phobius"/>
    </source>
</evidence>
<evidence type="ECO:0000313" key="9">
    <source>
        <dbReference type="Proteomes" id="UP000663864"/>
    </source>
</evidence>